<reference evidence="3" key="1">
    <citation type="submission" date="2021-01" db="EMBL/GenBank/DDBJ databases">
        <title>Genome public.</title>
        <authorList>
            <person name="Liu C."/>
            <person name="Sun Q."/>
        </authorList>
    </citation>
    <scope>NUCLEOTIDE SEQUENCE</scope>
    <source>
        <strain evidence="3">M6</strain>
    </source>
</reference>
<evidence type="ECO:0000313" key="4">
    <source>
        <dbReference type="Proteomes" id="UP000633365"/>
    </source>
</evidence>
<keyword evidence="1" id="KW-0472">Membrane</keyword>
<feature type="domain" description="Bacterial repeat" evidence="2">
    <location>
        <begin position="516"/>
        <end position="574"/>
    </location>
</feature>
<keyword evidence="4" id="KW-1185">Reference proteome</keyword>
<sequence>MKNRLSAVIRKLTAKGKRRKGLILSVVAILEVIAIAVVATSAWVENISAIKIWGDGVFENALYTTAKIGSGAGYSGDLDLSKYFRSSGGIHLGAASSANGKDVYFPITASEVGDTLDPYRKATVHDKNVNYYSYSFKVQSVTSKCNFFFFAVPTIEIDGVAVPSYTAGDTEEVMAEKHRIRNAVRIAISAGSAEPRVFSMDDFTENVVSSSSGNVSSSRVRAFSSFLTGTIGSESLFTIDQGQEKTVRVTMWLQDTERNGTTFAGKTISVSGLKLAAGLSTVTFKDYTSKYNAAGATTWKWATDPNYPMFVYDGSKSYSMSLSGTDEWKAQVLTSVLDDNTKTLYFCRCQTGTTTISNQNDSAVLQRWTATVADMQSASTTTYKAYGNANGATGRGTWGNVQEITLVSRHSALPTPTSGAEDSAAHVLLTSNVTSSVQSEMNYNEGMWRCYLPTNDSANVTFSFGNNTVNAGARGGSTQFFITSASTGYWAPPATVRVRYADGSSSTCGTIKVTGGVENSQDVDVTAGTNVTLIAVANEGYRFVGWSVNSDGSSPNLTSANQSVTAPAQEQTATYYAVFIKTYNISFKVVTDDDDTDTAGGTVQIDTGSAAASVTKTVDTGTTVTLTATASSGFTLSGIYDITDDQNEVDLGSSPATDTVTQDKEYVARFVSQPLASSYYLKGSFNEWQDDDQMYYVNNVSSSNKVYVTKELTPNTYSFKIHHYVSGTTDTWYTNSTTFGETFVDQNFNTTTGASETNANITIATTGYYTFVFDISSSGSEKLSVFYQRTETLPTTSNRHDELMFNTSTAVGSAWLWQRENSTDDISSISGAVYNTTKHELSNSNTIATLSLLGKQNTYVRPAAIGLQGTYTDGAGYPDNATKVTLDVDYDTSKTYTDNVFYTDADTSSNANWKVFDHIGGTVSLNVSRPRPSNMITLSTTNTVGTLKSGAKVNYYVKKGTDVYHVGKADSSTVTWMPMDSGNYEVYVVIKDKWGLETTVSEAVTVRVR</sequence>
<comment type="caution">
    <text evidence="3">The sequence shown here is derived from an EMBL/GenBank/DDBJ whole genome shotgun (WGS) entry which is preliminary data.</text>
</comment>
<feature type="domain" description="Bacterial repeat" evidence="2">
    <location>
        <begin position="608"/>
        <end position="672"/>
    </location>
</feature>
<dbReference type="AlphaFoldDB" id="A0A934U0W4"/>
<dbReference type="InterPro" id="IPR044060">
    <property type="entry name" value="Bacterial_rp_domain"/>
</dbReference>
<feature type="transmembrane region" description="Helical" evidence="1">
    <location>
        <begin position="21"/>
        <end position="44"/>
    </location>
</feature>
<evidence type="ECO:0000256" key="1">
    <source>
        <dbReference type="SAM" id="Phobius"/>
    </source>
</evidence>
<protein>
    <recommendedName>
        <fullName evidence="2">Bacterial repeat domain-containing protein</fullName>
    </recommendedName>
</protein>
<organism evidence="3 4">
    <name type="scientific">Ruminococcus difficilis</name>
    <dbReference type="NCBI Taxonomy" id="2763069"/>
    <lineage>
        <taxon>Bacteria</taxon>
        <taxon>Bacillati</taxon>
        <taxon>Bacillota</taxon>
        <taxon>Clostridia</taxon>
        <taxon>Eubacteriales</taxon>
        <taxon>Oscillospiraceae</taxon>
        <taxon>Ruminococcus</taxon>
    </lineage>
</organism>
<evidence type="ECO:0000259" key="2">
    <source>
        <dbReference type="Pfam" id="PF18998"/>
    </source>
</evidence>
<dbReference type="Pfam" id="PF18998">
    <property type="entry name" value="Flg_new_2"/>
    <property type="match status" value="2"/>
</dbReference>
<dbReference type="EMBL" id="JAEQMG010000068">
    <property type="protein sequence ID" value="MBK6088588.1"/>
    <property type="molecule type" value="Genomic_DNA"/>
</dbReference>
<accession>A0A934U0W4</accession>
<gene>
    <name evidence="3" type="ORF">JKK62_07970</name>
</gene>
<dbReference type="Proteomes" id="UP000633365">
    <property type="component" value="Unassembled WGS sequence"/>
</dbReference>
<keyword evidence="1" id="KW-0812">Transmembrane</keyword>
<evidence type="ECO:0000313" key="3">
    <source>
        <dbReference type="EMBL" id="MBK6088588.1"/>
    </source>
</evidence>
<proteinExistence type="predicted"/>
<keyword evidence="1" id="KW-1133">Transmembrane helix</keyword>
<name>A0A934U0W4_9FIRM</name>
<dbReference type="RefSeq" id="WP_201427481.1">
    <property type="nucleotide sequence ID" value="NZ_JAEQMG010000068.1"/>
</dbReference>